<keyword evidence="2" id="KW-1185">Reference proteome</keyword>
<accession>A0A1G7UX24</accession>
<name>A0A1G7UX24_9ACTN</name>
<dbReference type="Proteomes" id="UP000198923">
    <property type="component" value="Unassembled WGS sequence"/>
</dbReference>
<evidence type="ECO:0000313" key="2">
    <source>
        <dbReference type="Proteomes" id="UP000198923"/>
    </source>
</evidence>
<gene>
    <name evidence="1" type="ORF">SAMN05421505_10513</name>
</gene>
<evidence type="ECO:0000313" key="1">
    <source>
        <dbReference type="EMBL" id="SDG52103.1"/>
    </source>
</evidence>
<sequence length="86" mass="10156">MTEIQKTVFRLKRYASTDLSFREPTLQALQKMLRVTFNHNLNFADHGGFYHHICECALHCRMQVNFGLLKEHCRPLGSVSQKDQYR</sequence>
<protein>
    <submittedName>
        <fullName evidence="1">Uncharacterized protein</fullName>
    </submittedName>
</protein>
<proteinExistence type="predicted"/>
<organism evidence="1 2">
    <name type="scientific">Sinosporangium album</name>
    <dbReference type="NCBI Taxonomy" id="504805"/>
    <lineage>
        <taxon>Bacteria</taxon>
        <taxon>Bacillati</taxon>
        <taxon>Actinomycetota</taxon>
        <taxon>Actinomycetes</taxon>
        <taxon>Streptosporangiales</taxon>
        <taxon>Streptosporangiaceae</taxon>
        <taxon>Sinosporangium</taxon>
    </lineage>
</organism>
<reference evidence="1 2" key="1">
    <citation type="submission" date="2016-10" db="EMBL/GenBank/DDBJ databases">
        <authorList>
            <person name="de Groot N.N."/>
        </authorList>
    </citation>
    <scope>NUCLEOTIDE SEQUENCE [LARGE SCALE GENOMIC DNA]</scope>
    <source>
        <strain evidence="1 2">CPCC 201354</strain>
    </source>
</reference>
<dbReference type="EMBL" id="FNCN01000005">
    <property type="protein sequence ID" value="SDG52103.1"/>
    <property type="molecule type" value="Genomic_DNA"/>
</dbReference>
<dbReference type="AlphaFoldDB" id="A0A1G7UX24"/>